<gene>
    <name evidence="1" type="ORF">LPJ66_006227</name>
</gene>
<protein>
    <submittedName>
        <fullName evidence="1">Uncharacterized protein</fullName>
    </submittedName>
</protein>
<evidence type="ECO:0000313" key="2">
    <source>
        <dbReference type="Proteomes" id="UP001150581"/>
    </source>
</evidence>
<name>A0ACC1IEM5_9FUNG</name>
<proteinExistence type="predicted"/>
<sequence>MPPSANVCVHTHAQSQSHKTSLLLPASCDCGNISSSSSNSHSSPHRLPIMEPAVEKFSLPTTLPKRLTDLGVNIAVQQTSVMLQYSIHLCPRQMKRELRL</sequence>
<keyword evidence="2" id="KW-1185">Reference proteome</keyword>
<comment type="caution">
    <text evidence="1">The sequence shown here is derived from an EMBL/GenBank/DDBJ whole genome shotgun (WGS) entry which is preliminary data.</text>
</comment>
<dbReference type="Proteomes" id="UP001150581">
    <property type="component" value="Unassembled WGS sequence"/>
</dbReference>
<organism evidence="1 2">
    <name type="scientific">Kickxella alabastrina</name>
    <dbReference type="NCBI Taxonomy" id="61397"/>
    <lineage>
        <taxon>Eukaryota</taxon>
        <taxon>Fungi</taxon>
        <taxon>Fungi incertae sedis</taxon>
        <taxon>Zoopagomycota</taxon>
        <taxon>Kickxellomycotina</taxon>
        <taxon>Kickxellomycetes</taxon>
        <taxon>Kickxellales</taxon>
        <taxon>Kickxellaceae</taxon>
        <taxon>Kickxella</taxon>
    </lineage>
</organism>
<feature type="non-terminal residue" evidence="1">
    <location>
        <position position="100"/>
    </location>
</feature>
<evidence type="ECO:0000313" key="1">
    <source>
        <dbReference type="EMBL" id="KAJ1892646.1"/>
    </source>
</evidence>
<accession>A0ACC1IEM5</accession>
<reference evidence="1" key="1">
    <citation type="submission" date="2022-07" db="EMBL/GenBank/DDBJ databases">
        <title>Phylogenomic reconstructions and comparative analyses of Kickxellomycotina fungi.</title>
        <authorList>
            <person name="Reynolds N.K."/>
            <person name="Stajich J.E."/>
            <person name="Barry K."/>
            <person name="Grigoriev I.V."/>
            <person name="Crous P."/>
            <person name="Smith M.E."/>
        </authorList>
    </citation>
    <scope>NUCLEOTIDE SEQUENCE</scope>
    <source>
        <strain evidence="1">Benny 63K</strain>
    </source>
</reference>
<dbReference type="EMBL" id="JANBPG010000958">
    <property type="protein sequence ID" value="KAJ1892646.1"/>
    <property type="molecule type" value="Genomic_DNA"/>
</dbReference>